<protein>
    <recommendedName>
        <fullName evidence="1">Subtelomeric hrmA-associated cluster protein AFUB-079030/YDR124W-like helical bundle domain-containing protein</fullName>
    </recommendedName>
</protein>
<proteinExistence type="predicted"/>
<dbReference type="PANTHER" id="PTHR36102:SF1">
    <property type="entry name" value="YDR124W-LIKE HELICAL BUNDLE DOMAIN-CONTAINING PROTEIN"/>
    <property type="match status" value="1"/>
</dbReference>
<dbReference type="GeneID" id="30150738"/>
<dbReference type="EMBL" id="KV454436">
    <property type="protein sequence ID" value="ODQ78282.1"/>
    <property type="molecule type" value="Genomic_DNA"/>
</dbReference>
<dbReference type="Proteomes" id="UP000094336">
    <property type="component" value="Unassembled WGS sequence"/>
</dbReference>
<dbReference type="OrthoDB" id="5338458at2759"/>
<feature type="domain" description="Subtelomeric hrmA-associated cluster protein AFUB-079030/YDR124W-like helical bundle" evidence="1">
    <location>
        <begin position="98"/>
        <end position="216"/>
    </location>
</feature>
<keyword evidence="3" id="KW-1185">Reference proteome</keyword>
<dbReference type="AlphaFoldDB" id="A0A1E3QMG1"/>
<name>A0A1E3QMG1_9ASCO</name>
<evidence type="ECO:0000259" key="1">
    <source>
        <dbReference type="Pfam" id="PF11001"/>
    </source>
</evidence>
<organism evidence="2 3">
    <name type="scientific">Babjeviella inositovora NRRL Y-12698</name>
    <dbReference type="NCBI Taxonomy" id="984486"/>
    <lineage>
        <taxon>Eukaryota</taxon>
        <taxon>Fungi</taxon>
        <taxon>Dikarya</taxon>
        <taxon>Ascomycota</taxon>
        <taxon>Saccharomycotina</taxon>
        <taxon>Pichiomycetes</taxon>
        <taxon>Serinales incertae sedis</taxon>
        <taxon>Babjeviella</taxon>
    </lineage>
</organism>
<dbReference type="InterPro" id="IPR047092">
    <property type="entry name" value="AFUB_07903/YDR124W-like_hel"/>
</dbReference>
<accession>A0A1E3QMG1</accession>
<dbReference type="Pfam" id="PF11001">
    <property type="entry name" value="AFUB_07903_YDR124W_hel"/>
    <property type="match status" value="1"/>
</dbReference>
<dbReference type="RefSeq" id="XP_018983610.1">
    <property type="nucleotide sequence ID" value="XM_019132885.1"/>
</dbReference>
<sequence length="369" mass="41214">MQNPDLKYSQYVTAAVDELLRLTSQEKGTGFVLVVVGPLNNIELISSPHLSSTAQRIKNSLKLSDGRVLGEEPDIAPSVGLVLKPAYLDPGFQMVLDLSNNHQVNRHYTTCFTEIQQHQCKEIAKCWIRAIEPKKQTNFPYNGGNRRKPGWWPSKIDHIEPDHMNKHNRIQLLVSLIRNPTFSQQSLVNATSDSVIEKFSKPFAASILGEIQYVARSERVFLQTGNPNSQYLAVSNFAKRPSKSLKVFPTSMRNDENEKDRDFHGEKIQVNDSVNSLFLYPDTASGIFHSNEHHSDPYFNFMEYMEASGKDNPTPTAAFPFLLPGPCADGTDMDNDHIFADCLLPGVNFDVLVSPLALVVGSSNHLGGE</sequence>
<dbReference type="PANTHER" id="PTHR36102">
    <property type="entry name" value="CHROMOSOME 10, WHOLE GENOME SHOTGUN SEQUENCE"/>
    <property type="match status" value="1"/>
</dbReference>
<evidence type="ECO:0000313" key="3">
    <source>
        <dbReference type="Proteomes" id="UP000094336"/>
    </source>
</evidence>
<evidence type="ECO:0000313" key="2">
    <source>
        <dbReference type="EMBL" id="ODQ78282.1"/>
    </source>
</evidence>
<dbReference type="InterPro" id="IPR021264">
    <property type="entry name" value="AFUB_079030/YDR124W-like"/>
</dbReference>
<gene>
    <name evidence="2" type="ORF">BABINDRAFT_89485</name>
</gene>
<reference evidence="3" key="1">
    <citation type="submission" date="2016-05" db="EMBL/GenBank/DDBJ databases">
        <title>Comparative genomics of biotechnologically important yeasts.</title>
        <authorList>
            <consortium name="DOE Joint Genome Institute"/>
            <person name="Riley R."/>
            <person name="Haridas S."/>
            <person name="Wolfe K.H."/>
            <person name="Lopes M.R."/>
            <person name="Hittinger C.T."/>
            <person name="Goker M."/>
            <person name="Salamov A."/>
            <person name="Wisecaver J."/>
            <person name="Long T.M."/>
            <person name="Aerts A.L."/>
            <person name="Barry K."/>
            <person name="Choi C."/>
            <person name="Clum A."/>
            <person name="Coughlan A.Y."/>
            <person name="Deshpande S."/>
            <person name="Douglass A.P."/>
            <person name="Hanson S.J."/>
            <person name="Klenk H.-P."/>
            <person name="Labutti K."/>
            <person name="Lapidus A."/>
            <person name="Lindquist E."/>
            <person name="Lipzen A."/>
            <person name="Meier-Kolthoff J.P."/>
            <person name="Ohm R.A."/>
            <person name="Otillar R.P."/>
            <person name="Pangilinan J."/>
            <person name="Peng Y."/>
            <person name="Rokas A."/>
            <person name="Rosa C.A."/>
            <person name="Scheuner C."/>
            <person name="Sibirny A.A."/>
            <person name="Slot J.C."/>
            <person name="Stielow J.B."/>
            <person name="Sun H."/>
            <person name="Kurtzman C.P."/>
            <person name="Blackwell M."/>
            <person name="Grigoriev I.V."/>
            <person name="Jeffries T.W."/>
        </authorList>
    </citation>
    <scope>NUCLEOTIDE SEQUENCE [LARGE SCALE GENOMIC DNA]</scope>
    <source>
        <strain evidence="3">NRRL Y-12698</strain>
    </source>
</reference>
<dbReference type="STRING" id="984486.A0A1E3QMG1"/>